<dbReference type="Proteomes" id="UP000694545">
    <property type="component" value="Unplaced"/>
</dbReference>
<dbReference type="PRINTS" id="PR00266">
    <property type="entry name" value="INTERFERONAB"/>
</dbReference>
<proteinExistence type="inferred from homology"/>
<keyword evidence="6 8" id="KW-0051">Antiviral defense</keyword>
<keyword evidence="4" id="KW-0964">Secreted</keyword>
<evidence type="ECO:0000256" key="2">
    <source>
        <dbReference type="ARBA" id="ARBA00011033"/>
    </source>
</evidence>
<evidence type="ECO:0000256" key="1">
    <source>
        <dbReference type="ARBA" id="ARBA00004613"/>
    </source>
</evidence>
<keyword evidence="5" id="KW-0732">Signal</keyword>
<keyword evidence="3 8" id="KW-0202">Cytokine</keyword>
<accession>A0A8D2KZ25</accession>
<reference evidence="9" key="1">
    <citation type="submission" date="2025-08" db="UniProtKB">
        <authorList>
            <consortium name="Ensembl"/>
        </authorList>
    </citation>
    <scope>IDENTIFICATION</scope>
</reference>
<evidence type="ECO:0000256" key="7">
    <source>
        <dbReference type="ARBA" id="ARBA00023157"/>
    </source>
</evidence>
<dbReference type="InterPro" id="IPR009079">
    <property type="entry name" value="4_helix_cytokine-like_core"/>
</dbReference>
<dbReference type="GO" id="GO:0006955">
    <property type="term" value="P:immune response"/>
    <property type="evidence" value="ECO:0007669"/>
    <property type="project" value="UniProtKB-ARBA"/>
</dbReference>
<dbReference type="SMART" id="SM00076">
    <property type="entry name" value="IFabd"/>
    <property type="match status" value="1"/>
</dbReference>
<dbReference type="PROSITE" id="PS00252">
    <property type="entry name" value="INTERFERON_A_B_D"/>
    <property type="match status" value="1"/>
</dbReference>
<comment type="subcellular location">
    <subcellularLocation>
        <location evidence="1">Secreted</location>
    </subcellularLocation>
</comment>
<dbReference type="GO" id="GO:0005615">
    <property type="term" value="C:extracellular space"/>
    <property type="evidence" value="ECO:0007669"/>
    <property type="project" value="UniProtKB-KW"/>
</dbReference>
<name>A0A8D2KZ25_VARKO</name>
<dbReference type="GO" id="GO:0005126">
    <property type="term" value="F:cytokine receptor binding"/>
    <property type="evidence" value="ECO:0007669"/>
    <property type="project" value="InterPro"/>
</dbReference>
<protein>
    <submittedName>
        <fullName evidence="9">Uncharacterized protein</fullName>
    </submittedName>
</protein>
<dbReference type="GO" id="GO:0051607">
    <property type="term" value="P:defense response to virus"/>
    <property type="evidence" value="ECO:0007669"/>
    <property type="project" value="UniProtKB-KW"/>
</dbReference>
<evidence type="ECO:0000256" key="6">
    <source>
        <dbReference type="ARBA" id="ARBA00023118"/>
    </source>
</evidence>
<dbReference type="Ensembl" id="ENSVKKT00000014727.1">
    <property type="protein sequence ID" value="ENSVKKP00000014378.1"/>
    <property type="gene ID" value="ENSVKKG00000009894.1"/>
</dbReference>
<dbReference type="InterPro" id="IPR000471">
    <property type="entry name" value="Interferon_alpha/beta/delta"/>
</dbReference>
<dbReference type="Pfam" id="PF00143">
    <property type="entry name" value="Interferon"/>
    <property type="match status" value="1"/>
</dbReference>
<comment type="similarity">
    <text evidence="2 8">Belongs to the alpha/beta interferon family.</text>
</comment>
<keyword evidence="10" id="KW-1185">Reference proteome</keyword>
<evidence type="ECO:0000313" key="10">
    <source>
        <dbReference type="Proteomes" id="UP000694545"/>
    </source>
</evidence>
<reference evidence="9" key="2">
    <citation type="submission" date="2025-09" db="UniProtKB">
        <authorList>
            <consortium name="Ensembl"/>
        </authorList>
    </citation>
    <scope>IDENTIFICATION</scope>
</reference>
<evidence type="ECO:0000256" key="4">
    <source>
        <dbReference type="ARBA" id="ARBA00022525"/>
    </source>
</evidence>
<dbReference type="PANTHER" id="PTHR11691">
    <property type="entry name" value="TYPE I INTERFERON"/>
    <property type="match status" value="1"/>
</dbReference>
<sequence length="227" mass="26416">MHSHVTSHCCLLTPHCPLAAPSLCCFFNLITMAISACNYNLKVCLMLVVFGKLIQSSQLSFSRCPILHAQWKELIQTNLHHLCKMNGQSLLQCISETTDFRFPLQVRNGITSNRGIIIYEILQQIFSLLNEDYPNDIWNTTCIENLQNRLYQEINEIETCCDTTENGLMTCDYVTSYPWTLKVKRYFQRMNSFLNDKQHSQCAWEMIFLEIKGCFIFITRFLNELKG</sequence>
<dbReference type="SUPFAM" id="SSF47266">
    <property type="entry name" value="4-helical cytokines"/>
    <property type="match status" value="1"/>
</dbReference>
<dbReference type="PANTHER" id="PTHR11691:SF73">
    <property type="entry name" value="INTERFERON BETA"/>
    <property type="match status" value="1"/>
</dbReference>
<dbReference type="AlphaFoldDB" id="A0A8D2KZ25"/>
<dbReference type="Gene3D" id="1.20.1250.10">
    <property type="match status" value="1"/>
</dbReference>
<evidence type="ECO:0000256" key="3">
    <source>
        <dbReference type="ARBA" id="ARBA00022514"/>
    </source>
</evidence>
<evidence type="ECO:0000313" key="9">
    <source>
        <dbReference type="Ensembl" id="ENSVKKP00000014378.1"/>
    </source>
</evidence>
<evidence type="ECO:0000256" key="5">
    <source>
        <dbReference type="ARBA" id="ARBA00022729"/>
    </source>
</evidence>
<dbReference type="GO" id="GO:0005125">
    <property type="term" value="F:cytokine activity"/>
    <property type="evidence" value="ECO:0007669"/>
    <property type="project" value="UniProtKB-KW"/>
</dbReference>
<keyword evidence="7" id="KW-1015">Disulfide bond</keyword>
<evidence type="ECO:0000256" key="8">
    <source>
        <dbReference type="RuleBase" id="RU000436"/>
    </source>
</evidence>
<dbReference type="OMA" id="CFLFITQ"/>
<organism evidence="9 10">
    <name type="scientific">Varanus komodoensis</name>
    <name type="common">Komodo dragon</name>
    <dbReference type="NCBI Taxonomy" id="61221"/>
    <lineage>
        <taxon>Eukaryota</taxon>
        <taxon>Metazoa</taxon>
        <taxon>Chordata</taxon>
        <taxon>Craniata</taxon>
        <taxon>Vertebrata</taxon>
        <taxon>Euteleostomi</taxon>
        <taxon>Lepidosauria</taxon>
        <taxon>Squamata</taxon>
        <taxon>Bifurcata</taxon>
        <taxon>Unidentata</taxon>
        <taxon>Episquamata</taxon>
        <taxon>Toxicofera</taxon>
        <taxon>Anguimorpha</taxon>
        <taxon>Paleoanguimorpha</taxon>
        <taxon>Varanoidea</taxon>
        <taxon>Varanidae</taxon>
        <taxon>Varanus</taxon>
    </lineage>
</organism>